<accession>A0ACC4BED4</accession>
<reference evidence="1 2" key="1">
    <citation type="journal article" date="2024" name="Plant Biotechnol. J.">
        <title>Genome and CRISPR/Cas9 system of a widespread forest tree (Populus alba) in the world.</title>
        <authorList>
            <person name="Liu Y.J."/>
            <person name="Jiang P.F."/>
            <person name="Han X.M."/>
            <person name="Li X.Y."/>
            <person name="Wang H.M."/>
            <person name="Wang Y.J."/>
            <person name="Wang X.X."/>
            <person name="Zeng Q.Y."/>
        </authorList>
    </citation>
    <scope>NUCLEOTIDE SEQUENCE [LARGE SCALE GENOMIC DNA]</scope>
    <source>
        <strain evidence="2">cv. PAL-ZL1</strain>
    </source>
</reference>
<evidence type="ECO:0000313" key="2">
    <source>
        <dbReference type="Proteomes" id="UP000309997"/>
    </source>
</evidence>
<proteinExistence type="predicted"/>
<comment type="caution">
    <text evidence="1">The sequence shown here is derived from an EMBL/GenBank/DDBJ whole genome shotgun (WGS) entry which is preliminary data.</text>
</comment>
<name>A0ACC4BED4_POPAL</name>
<dbReference type="EMBL" id="RCHU02000011">
    <property type="protein sequence ID" value="KAL3576333.1"/>
    <property type="molecule type" value="Genomic_DNA"/>
</dbReference>
<dbReference type="Proteomes" id="UP000309997">
    <property type="component" value="Unassembled WGS sequence"/>
</dbReference>
<evidence type="ECO:0000313" key="1">
    <source>
        <dbReference type="EMBL" id="KAL3576333.1"/>
    </source>
</evidence>
<keyword evidence="2" id="KW-1185">Reference proteome</keyword>
<organism evidence="1 2">
    <name type="scientific">Populus alba</name>
    <name type="common">White poplar</name>
    <dbReference type="NCBI Taxonomy" id="43335"/>
    <lineage>
        <taxon>Eukaryota</taxon>
        <taxon>Viridiplantae</taxon>
        <taxon>Streptophyta</taxon>
        <taxon>Embryophyta</taxon>
        <taxon>Tracheophyta</taxon>
        <taxon>Spermatophyta</taxon>
        <taxon>Magnoliopsida</taxon>
        <taxon>eudicotyledons</taxon>
        <taxon>Gunneridae</taxon>
        <taxon>Pentapetalae</taxon>
        <taxon>rosids</taxon>
        <taxon>fabids</taxon>
        <taxon>Malpighiales</taxon>
        <taxon>Salicaceae</taxon>
        <taxon>Saliceae</taxon>
        <taxon>Populus</taxon>
    </lineage>
</organism>
<gene>
    <name evidence="1" type="ORF">D5086_021616</name>
</gene>
<feature type="non-terminal residue" evidence="1">
    <location>
        <position position="358"/>
    </location>
</feature>
<protein>
    <submittedName>
        <fullName evidence="1">Uncharacterized protein</fullName>
    </submittedName>
</protein>
<sequence>MATAESLVAQIQGLSSNAVDLASYTSESVILLLIAVPHSSSLVRSNAILLGAETLRGLYPVETFSTVGRICAEGMICIGQKHFQKALELLHNAFSLLNESPRIQTVVAALASDPNVWNAVWENKALQELLQSQNANKEYVADNESVGDTDSQDAAVSSKKLTELSDDENETGNSQTGLMDVINNFSTSLPKYTSSAAQRSLKTLCQIEDGEIYATINQKDGMVRFLEDPEQYKNCEMIEHIDSSIQRSPKSMVNMWFACMTENLRPPRAEATDVANAILDGSNAILLGAETLRGLYPVETFSTVGRICAEGMICIGQKHFQKALELLHNVVTAPMSSINAIAVEAFKKYILVSLIQNR</sequence>